<protein>
    <submittedName>
        <fullName evidence="2">Uncharacterized protein</fullName>
    </submittedName>
</protein>
<feature type="transmembrane region" description="Helical" evidence="1">
    <location>
        <begin position="76"/>
        <end position="97"/>
    </location>
</feature>
<dbReference type="Proteomes" id="UP000309676">
    <property type="component" value="Unassembled WGS sequence"/>
</dbReference>
<keyword evidence="1" id="KW-1133">Transmembrane helix</keyword>
<feature type="transmembrane region" description="Helical" evidence="1">
    <location>
        <begin position="12"/>
        <end position="30"/>
    </location>
</feature>
<sequence length="264" mass="30663">MLEILKLLPSGKFTIFIVIILFLFWAIDFFRASKIDKELEGSKQRLFRKIFKESIALLLVISISLAFTPTATIDKLWIMFIPLVITSILGAHLVHFPTSKFQLRINNKVLKVFKKIKIYRYTLAITHTATLCTFYYLFVSSITYELMSLVDASQQNTTFDIYRSLVHTNPIYFYFLLGLICLFYVVLRLYFSFVIPLVKESVNKTRVNVRLASGAILNGLFILESNNSKHLLLGDSRSTSESKRKYSIAKDKVEYIEFIDENRF</sequence>
<gene>
    <name evidence="2" type="ORF">FE782_02010</name>
</gene>
<dbReference type="EMBL" id="VCIW01000001">
    <property type="protein sequence ID" value="TLS54143.1"/>
    <property type="molecule type" value="Genomic_DNA"/>
</dbReference>
<comment type="caution">
    <text evidence="2">The sequence shown here is derived from an EMBL/GenBank/DDBJ whole genome shotgun (WGS) entry which is preliminary data.</text>
</comment>
<evidence type="ECO:0000256" key="1">
    <source>
        <dbReference type="SAM" id="Phobius"/>
    </source>
</evidence>
<accession>A0A5R9GLV6</accession>
<proteinExistence type="predicted"/>
<evidence type="ECO:0000313" key="3">
    <source>
        <dbReference type="Proteomes" id="UP000309676"/>
    </source>
</evidence>
<dbReference type="AlphaFoldDB" id="A0A5R9GLV6"/>
<keyword evidence="1" id="KW-0472">Membrane</keyword>
<keyword evidence="1" id="KW-0812">Transmembrane</keyword>
<reference evidence="2 3" key="1">
    <citation type="submission" date="2019-05" db="EMBL/GenBank/DDBJ databases">
        <authorList>
            <person name="Narsing Rao M.P."/>
            <person name="Li W.J."/>
        </authorList>
    </citation>
    <scope>NUCLEOTIDE SEQUENCE [LARGE SCALE GENOMIC DNA]</scope>
    <source>
        <strain evidence="2 3">SYSU_K30003</strain>
    </source>
</reference>
<feature type="transmembrane region" description="Helical" evidence="1">
    <location>
        <begin position="171"/>
        <end position="191"/>
    </location>
</feature>
<organism evidence="2 3">
    <name type="scientific">Paenibacillus antri</name>
    <dbReference type="NCBI Taxonomy" id="2582848"/>
    <lineage>
        <taxon>Bacteria</taxon>
        <taxon>Bacillati</taxon>
        <taxon>Bacillota</taxon>
        <taxon>Bacilli</taxon>
        <taxon>Bacillales</taxon>
        <taxon>Paenibacillaceae</taxon>
        <taxon>Paenibacillus</taxon>
    </lineage>
</organism>
<feature type="transmembrane region" description="Helical" evidence="1">
    <location>
        <begin position="118"/>
        <end position="138"/>
    </location>
</feature>
<keyword evidence="3" id="KW-1185">Reference proteome</keyword>
<dbReference type="RefSeq" id="WP_138191964.1">
    <property type="nucleotide sequence ID" value="NZ_VCIW01000001.1"/>
</dbReference>
<name>A0A5R9GLV6_9BACL</name>
<evidence type="ECO:0000313" key="2">
    <source>
        <dbReference type="EMBL" id="TLS54143.1"/>
    </source>
</evidence>
<feature type="transmembrane region" description="Helical" evidence="1">
    <location>
        <begin position="50"/>
        <end position="70"/>
    </location>
</feature>